<dbReference type="AlphaFoldDB" id="A0A7J6MUH1"/>
<keyword evidence="1" id="KW-0732">Signal</keyword>
<proteinExistence type="predicted"/>
<name>A0A7J6MUH1_PERCH</name>
<protein>
    <submittedName>
        <fullName evidence="2">Uncharacterized protein</fullName>
    </submittedName>
</protein>
<feature type="signal peptide" evidence="1">
    <location>
        <begin position="1"/>
        <end position="18"/>
    </location>
</feature>
<comment type="caution">
    <text evidence="2">The sequence shown here is derived from an EMBL/GenBank/DDBJ whole genome shotgun (WGS) entry which is preliminary data.</text>
</comment>
<evidence type="ECO:0000256" key="1">
    <source>
        <dbReference type="SAM" id="SignalP"/>
    </source>
</evidence>
<dbReference type="EMBL" id="JAAPAO010000050">
    <property type="protein sequence ID" value="KAF4675248.1"/>
    <property type="molecule type" value="Genomic_DNA"/>
</dbReference>
<accession>A0A7J6MUH1</accession>
<sequence length="144" mass="15263">MYFIIRMLPLVCFLCTKAEIMLQDATNGEGYNSSSLAGADGSCYEKPIGKCYYSRIAGGVAGCHCSPPALVGYTTAGMFDIDFVVCTTPCGGNTCPKAPKGTGSCTKVFSRSMCVINCNDDEDCPEAAVCHNWGGATKSCMYRP</sequence>
<reference evidence="2 3" key="1">
    <citation type="submission" date="2020-04" db="EMBL/GenBank/DDBJ databases">
        <title>Perkinsus chesapeaki whole genome sequence.</title>
        <authorList>
            <person name="Bogema D.R."/>
        </authorList>
    </citation>
    <scope>NUCLEOTIDE SEQUENCE [LARGE SCALE GENOMIC DNA]</scope>
    <source>
        <strain evidence="2">ATCC PRA-425</strain>
    </source>
</reference>
<organism evidence="2 3">
    <name type="scientific">Perkinsus chesapeaki</name>
    <name type="common">Clam parasite</name>
    <name type="synonym">Perkinsus andrewsi</name>
    <dbReference type="NCBI Taxonomy" id="330153"/>
    <lineage>
        <taxon>Eukaryota</taxon>
        <taxon>Sar</taxon>
        <taxon>Alveolata</taxon>
        <taxon>Perkinsozoa</taxon>
        <taxon>Perkinsea</taxon>
        <taxon>Perkinsida</taxon>
        <taxon>Perkinsidae</taxon>
        <taxon>Perkinsus</taxon>
    </lineage>
</organism>
<dbReference type="Proteomes" id="UP000591131">
    <property type="component" value="Unassembled WGS sequence"/>
</dbReference>
<gene>
    <name evidence="2" type="ORF">FOL47_008087</name>
</gene>
<evidence type="ECO:0000313" key="2">
    <source>
        <dbReference type="EMBL" id="KAF4675248.1"/>
    </source>
</evidence>
<feature type="chain" id="PRO_5029774571" evidence="1">
    <location>
        <begin position="19"/>
        <end position="144"/>
    </location>
</feature>
<evidence type="ECO:0000313" key="3">
    <source>
        <dbReference type="Proteomes" id="UP000591131"/>
    </source>
</evidence>
<keyword evidence="3" id="KW-1185">Reference proteome</keyword>